<protein>
    <submittedName>
        <fullName evidence="1">Uncharacterized protein</fullName>
    </submittedName>
</protein>
<proteinExistence type="predicted"/>
<accession>A0ACB9B081</accession>
<comment type="caution">
    <text evidence="1">The sequence shown here is derived from an EMBL/GenBank/DDBJ whole genome shotgun (WGS) entry which is preliminary data.</text>
</comment>
<dbReference type="EMBL" id="CM042053">
    <property type="protein sequence ID" value="KAI3715611.1"/>
    <property type="molecule type" value="Genomic_DNA"/>
</dbReference>
<evidence type="ECO:0000313" key="1">
    <source>
        <dbReference type="EMBL" id="KAI3715611.1"/>
    </source>
</evidence>
<gene>
    <name evidence="1" type="ORF">L6452_22597</name>
</gene>
<name>A0ACB9B081_ARCLA</name>
<reference evidence="2" key="1">
    <citation type="journal article" date="2022" name="Mol. Ecol. Resour.">
        <title>The genomes of chicory, endive, great burdock and yacon provide insights into Asteraceae palaeo-polyploidization history and plant inulin production.</title>
        <authorList>
            <person name="Fan W."/>
            <person name="Wang S."/>
            <person name="Wang H."/>
            <person name="Wang A."/>
            <person name="Jiang F."/>
            <person name="Liu H."/>
            <person name="Zhao H."/>
            <person name="Xu D."/>
            <person name="Zhang Y."/>
        </authorList>
    </citation>
    <scope>NUCLEOTIDE SEQUENCE [LARGE SCALE GENOMIC DNA]</scope>
    <source>
        <strain evidence="2">cv. Niubang</strain>
    </source>
</reference>
<keyword evidence="2" id="KW-1185">Reference proteome</keyword>
<evidence type="ECO:0000313" key="2">
    <source>
        <dbReference type="Proteomes" id="UP001055879"/>
    </source>
</evidence>
<sequence length="160" mass="18164">MTESGLKPHYSKTMIVPASLGYDLGMLQLACRRRWKEAVFSLRLRWAKLEPDVFLMDCPIESPRVEVPDEVIEENRGEINSDSSIAPSKQYNVFEIPTTSQLSHKSNFDSATDQKKLLGQNYLFQARVLIFPLIHLNKILVSKTEMGIIGTRCLLDGLSH</sequence>
<reference evidence="1 2" key="2">
    <citation type="journal article" date="2022" name="Mol. Ecol. Resour.">
        <title>The genomes of chicory, endive, great burdock and yacon provide insights into Asteraceae paleo-polyploidization history and plant inulin production.</title>
        <authorList>
            <person name="Fan W."/>
            <person name="Wang S."/>
            <person name="Wang H."/>
            <person name="Wang A."/>
            <person name="Jiang F."/>
            <person name="Liu H."/>
            <person name="Zhao H."/>
            <person name="Xu D."/>
            <person name="Zhang Y."/>
        </authorList>
    </citation>
    <scope>NUCLEOTIDE SEQUENCE [LARGE SCALE GENOMIC DNA]</scope>
    <source>
        <strain evidence="2">cv. Niubang</strain>
    </source>
</reference>
<dbReference type="Proteomes" id="UP001055879">
    <property type="component" value="Linkage Group LG07"/>
</dbReference>
<organism evidence="1 2">
    <name type="scientific">Arctium lappa</name>
    <name type="common">Greater burdock</name>
    <name type="synonym">Lappa major</name>
    <dbReference type="NCBI Taxonomy" id="4217"/>
    <lineage>
        <taxon>Eukaryota</taxon>
        <taxon>Viridiplantae</taxon>
        <taxon>Streptophyta</taxon>
        <taxon>Embryophyta</taxon>
        <taxon>Tracheophyta</taxon>
        <taxon>Spermatophyta</taxon>
        <taxon>Magnoliopsida</taxon>
        <taxon>eudicotyledons</taxon>
        <taxon>Gunneridae</taxon>
        <taxon>Pentapetalae</taxon>
        <taxon>asterids</taxon>
        <taxon>campanulids</taxon>
        <taxon>Asterales</taxon>
        <taxon>Asteraceae</taxon>
        <taxon>Carduoideae</taxon>
        <taxon>Cardueae</taxon>
        <taxon>Arctiinae</taxon>
        <taxon>Arctium</taxon>
    </lineage>
</organism>